<sequence length="138" mass="15770">MSELKLDFRKALRWVRNGEPWVEDKSRIDKAKTTLDFKRVAHNDTGFYSCELDLLGGGQRILKAFSLIVASNKTNMDVQVGKPFELDCNAMVLATIYPNARLSWYFNGSLFKSFNDTPATLVSLQSPEGRLNQSEYRR</sequence>
<evidence type="ECO:0000313" key="3">
    <source>
        <dbReference type="Proteomes" id="UP000186922"/>
    </source>
</evidence>
<evidence type="ECO:0000259" key="1">
    <source>
        <dbReference type="PROSITE" id="PS50835"/>
    </source>
</evidence>
<proteinExistence type="predicted"/>
<name>A0A1D1W5Y8_RAMVA</name>
<comment type="caution">
    <text evidence="2">The sequence shown here is derived from an EMBL/GenBank/DDBJ whole genome shotgun (WGS) entry which is preliminary data.</text>
</comment>
<dbReference type="Proteomes" id="UP000186922">
    <property type="component" value="Unassembled WGS sequence"/>
</dbReference>
<dbReference type="InterPro" id="IPR036179">
    <property type="entry name" value="Ig-like_dom_sf"/>
</dbReference>
<reference evidence="2 3" key="1">
    <citation type="journal article" date="2016" name="Nat. Commun.">
        <title>Extremotolerant tardigrade genome and improved radiotolerance of human cultured cells by tardigrade-unique protein.</title>
        <authorList>
            <person name="Hashimoto T."/>
            <person name="Horikawa D.D."/>
            <person name="Saito Y."/>
            <person name="Kuwahara H."/>
            <person name="Kozuka-Hata H."/>
            <person name="Shin-I T."/>
            <person name="Minakuchi Y."/>
            <person name="Ohishi K."/>
            <person name="Motoyama A."/>
            <person name="Aizu T."/>
            <person name="Enomoto A."/>
            <person name="Kondo K."/>
            <person name="Tanaka S."/>
            <person name="Hara Y."/>
            <person name="Koshikawa S."/>
            <person name="Sagara H."/>
            <person name="Miura T."/>
            <person name="Yokobori S."/>
            <person name="Miyagawa K."/>
            <person name="Suzuki Y."/>
            <person name="Kubo T."/>
            <person name="Oyama M."/>
            <person name="Kohara Y."/>
            <person name="Fujiyama A."/>
            <person name="Arakawa K."/>
            <person name="Katayama T."/>
            <person name="Toyoda A."/>
            <person name="Kunieda T."/>
        </authorList>
    </citation>
    <scope>NUCLEOTIDE SEQUENCE [LARGE SCALE GENOMIC DNA]</scope>
    <source>
        <strain evidence="2 3">YOKOZUNA-1</strain>
    </source>
</reference>
<dbReference type="InterPro" id="IPR013783">
    <property type="entry name" value="Ig-like_fold"/>
</dbReference>
<accession>A0A1D1W5Y8</accession>
<dbReference type="EMBL" id="BDGG01000019">
    <property type="protein sequence ID" value="GAV08865.1"/>
    <property type="molecule type" value="Genomic_DNA"/>
</dbReference>
<dbReference type="InterPro" id="IPR007110">
    <property type="entry name" value="Ig-like_dom"/>
</dbReference>
<dbReference type="Gene3D" id="2.60.40.10">
    <property type="entry name" value="Immunoglobulins"/>
    <property type="match status" value="2"/>
</dbReference>
<gene>
    <name evidence="2" type="primary">RvY_18493</name>
    <name evidence="2" type="synonym">RvY_18493.3</name>
    <name evidence="2" type="ORF">RvY_18493-3</name>
</gene>
<dbReference type="PROSITE" id="PS50835">
    <property type="entry name" value="IG_LIKE"/>
    <property type="match status" value="1"/>
</dbReference>
<organism evidence="2 3">
    <name type="scientific">Ramazzottius varieornatus</name>
    <name type="common">Water bear</name>
    <name type="synonym">Tardigrade</name>
    <dbReference type="NCBI Taxonomy" id="947166"/>
    <lineage>
        <taxon>Eukaryota</taxon>
        <taxon>Metazoa</taxon>
        <taxon>Ecdysozoa</taxon>
        <taxon>Tardigrada</taxon>
        <taxon>Eutardigrada</taxon>
        <taxon>Parachela</taxon>
        <taxon>Hypsibioidea</taxon>
        <taxon>Ramazzottiidae</taxon>
        <taxon>Ramazzottius</taxon>
    </lineage>
</organism>
<keyword evidence="3" id="KW-1185">Reference proteome</keyword>
<protein>
    <recommendedName>
        <fullName evidence="1">Ig-like domain-containing protein</fullName>
    </recommendedName>
</protein>
<evidence type="ECO:0000313" key="2">
    <source>
        <dbReference type="EMBL" id="GAV08865.1"/>
    </source>
</evidence>
<dbReference type="SUPFAM" id="SSF48726">
    <property type="entry name" value="Immunoglobulin"/>
    <property type="match status" value="1"/>
</dbReference>
<dbReference type="OrthoDB" id="6273859at2759"/>
<feature type="domain" description="Ig-like" evidence="1">
    <location>
        <begin position="12"/>
        <end position="66"/>
    </location>
</feature>
<dbReference type="AlphaFoldDB" id="A0A1D1W5Y8"/>